<dbReference type="InterPro" id="IPR014821">
    <property type="entry name" value="Ins145_P3_rcpt"/>
</dbReference>
<feature type="compositionally biased region" description="Polar residues" evidence="1">
    <location>
        <begin position="1241"/>
        <end position="1252"/>
    </location>
</feature>
<dbReference type="GO" id="GO:0016020">
    <property type="term" value="C:membrane"/>
    <property type="evidence" value="ECO:0007669"/>
    <property type="project" value="InterPro"/>
</dbReference>
<dbReference type="GO" id="GO:0005262">
    <property type="term" value="F:calcium channel activity"/>
    <property type="evidence" value="ECO:0007669"/>
    <property type="project" value="InterPro"/>
</dbReference>
<dbReference type="Proteomes" id="UP001190700">
    <property type="component" value="Unassembled WGS sequence"/>
</dbReference>
<sequence length="1496" mass="166253">MKSLKSLELFNCRRHKQSVLFFPKQGMEHDGSEKDLPRERQRTLCIGDEVLLSLYLPESRMAGYLEATSDFKSVVAEGLPEEKLIPRDLAQCSFFIYNKFSYNFITELQRRLPGRTTDELLELVQSQSTTGGAVGTGRGMSDKRRAFREKGMVIQYSNQVMEELVANLLELKRLEGAEVLFGDTIQLCHRRSGKFLSFNKSVSSQLDSQCVSIQLVEHGSAATWFSIEPGFKTKVLGQLVNFEDVISFRSVCARWGMLHVSKIPPEVHGKMHGEHFELNCAMDASRFRIHLFALSNAMQTMLCRTEFQMKQGAAVRLSLGAHMMRRAYSKVLDRFGSAEDSLVCSSSVVQINHRESGSTLMCTRTSQGTYKVRFEAEKESSANKLASSNSFWTLECTEPIEGGSLLRQHSIYRIKHVASNMYLVPSLTGSFIEAETSEPENSAKAVPGGAKGKGWLKVLDKLHSTGTVKSLPVSVTSHYEHNATRWRLHPFQDSVKPGPVTSAVSLLYLKNMATGHWLIKYGVCTEINIEDRIFSNSVNRSFAGCTVSKRDHDAFALTFVNDTELNDLWMAKHVSEALSDSLQLLHSAEFSQRPAEPFRSPREDAAAWQAALLASPLGTAISQCSALVINRLQSLHSNLNPAIAGYNQSSDAACRRLQDVLREHGVIELVAGILEELFVNKKLPPLLPESLDSLLLLEMCQMAYAILRQICKGHLQNKRRVSKYTMLMQQHLRTAMKPGNTLMEVYSGNTELLRELSKEWIERFVELVNESDRPDPLCLGFLVVCMVSNGQPISEHQNFIGNLLHANQQILPLVHTAVPDEVVVEYQGSGLRVDLSDISDSKAQTILKPTPEDSSVTVSDQEQLAVYFYNMLMVYKALCTGYNHKLVGFLLGEEVMRRVEGAGYNHKLVGFLLGEEVMRRVEGAGYNHKLVGFLLGVASYLPIGVDFHTLLGIMRSTSIPGLFRKAAVEILITLFVDGEMHTKRALHQQVRVWSILQQGDVYTSTALKLERSNSRLEEARNGFPELKEFVVSVLGEAGRLMSYPGNHLFILAVLDMLQKLLELGFYAALEYKGRPLIRCRASRRGSVMDQVKEGLTKSISGINLFGDLPAAPATSPDKIGPSQTSPGTGPSQGAAQGKAAHPRVEKSITVEARGRDELEILVEPLVDMLYQGQRLSASTPNVSAEMQVVLKVKMKVCQILEQMYDIRADRCLSIALAQHDALFQLRKPDIVARARTDSEEQVSSGETPTDTPTAIDRNPTDVSQLILMDFVDNVQSEMKRHSSIKAFDSILPAPSFLQPQEPPLRLVNILKELMLSNHPELARRCFTLLHRAFNDSSMLLKSLQGVRLLALPSEAAMHAMIMSEVADLLQLHLRVDFSETASAASLQNTHACCAIIRRLTGLCTVGTVAATGHRVSLAQAELNQMIIGNEDLSVIKQILSLLQKPCTPNSVMWDPATELCIACHGFLVALCSAPVFNANQLQRERADEGRLVVIQI</sequence>
<name>A0AAE0FXX3_9CHLO</name>
<evidence type="ECO:0000313" key="5">
    <source>
        <dbReference type="Proteomes" id="UP001190700"/>
    </source>
</evidence>
<protein>
    <submittedName>
        <fullName evidence="4">Uncharacterized protein</fullName>
    </submittedName>
</protein>
<gene>
    <name evidence="4" type="ORF">CYMTET_23645</name>
</gene>
<evidence type="ECO:0000313" key="4">
    <source>
        <dbReference type="EMBL" id="KAK3267823.1"/>
    </source>
</evidence>
<dbReference type="Gene3D" id="1.25.10.30">
    <property type="entry name" value="IP3 receptor type 1 binding core, RIH domain"/>
    <property type="match status" value="1"/>
</dbReference>
<reference evidence="4 5" key="1">
    <citation type="journal article" date="2015" name="Genome Biol. Evol.">
        <title>Comparative Genomics of a Bacterivorous Green Alga Reveals Evolutionary Causalities and Consequences of Phago-Mixotrophic Mode of Nutrition.</title>
        <authorList>
            <person name="Burns J.A."/>
            <person name="Paasch A."/>
            <person name="Narechania A."/>
            <person name="Kim E."/>
        </authorList>
    </citation>
    <scope>NUCLEOTIDE SEQUENCE [LARGE SCALE GENOMIC DNA]</scope>
    <source>
        <strain evidence="4 5">PLY_AMNH</strain>
    </source>
</reference>
<evidence type="ECO:0000256" key="1">
    <source>
        <dbReference type="SAM" id="MobiDB-lite"/>
    </source>
</evidence>
<feature type="compositionally biased region" description="Polar residues" evidence="1">
    <location>
        <begin position="1121"/>
        <end position="1134"/>
    </location>
</feature>
<dbReference type="PANTHER" id="PTHR13715:SF99">
    <property type="entry name" value="INOSITOL 1,4,5-TRISPHOSPHATE RECEPTOR-LIKE PROTEIN A"/>
    <property type="match status" value="1"/>
</dbReference>
<proteinExistence type="predicted"/>
<dbReference type="PANTHER" id="PTHR13715">
    <property type="entry name" value="RYANODINE RECEPTOR AND IP3 RECEPTOR"/>
    <property type="match status" value="1"/>
</dbReference>
<dbReference type="InterPro" id="IPR036300">
    <property type="entry name" value="MIR_dom_sf"/>
</dbReference>
<dbReference type="InterPro" id="IPR015925">
    <property type="entry name" value="Ryanodine_IP3_receptor"/>
</dbReference>
<evidence type="ECO:0000259" key="2">
    <source>
        <dbReference type="Pfam" id="PF01365"/>
    </source>
</evidence>
<feature type="domain" description="RIH" evidence="2">
    <location>
        <begin position="652"/>
        <end position="811"/>
    </location>
</feature>
<feature type="domain" description="Inositol 1,4,5-trisphosphate/ryanodine receptor" evidence="3">
    <location>
        <begin position="71"/>
        <end position="263"/>
    </location>
</feature>
<dbReference type="SUPFAM" id="SSF82109">
    <property type="entry name" value="MIR domain"/>
    <property type="match status" value="1"/>
</dbReference>
<comment type="caution">
    <text evidence="4">The sequence shown here is derived from an EMBL/GenBank/DDBJ whole genome shotgun (WGS) entry which is preliminary data.</text>
</comment>
<dbReference type="Pfam" id="PF08709">
    <property type="entry name" value="Ins145_P3_rec"/>
    <property type="match status" value="1"/>
</dbReference>
<feature type="region of interest" description="Disordered" evidence="1">
    <location>
        <begin position="1234"/>
        <end position="1257"/>
    </location>
</feature>
<organism evidence="4 5">
    <name type="scientific">Cymbomonas tetramitiformis</name>
    <dbReference type="NCBI Taxonomy" id="36881"/>
    <lineage>
        <taxon>Eukaryota</taxon>
        <taxon>Viridiplantae</taxon>
        <taxon>Chlorophyta</taxon>
        <taxon>Pyramimonadophyceae</taxon>
        <taxon>Pyramimonadales</taxon>
        <taxon>Pyramimonadaceae</taxon>
        <taxon>Cymbomonas</taxon>
    </lineage>
</organism>
<dbReference type="EMBL" id="LGRX02012178">
    <property type="protein sequence ID" value="KAK3267823.1"/>
    <property type="molecule type" value="Genomic_DNA"/>
</dbReference>
<keyword evidence="5" id="KW-1185">Reference proteome</keyword>
<evidence type="ECO:0000259" key="3">
    <source>
        <dbReference type="Pfam" id="PF08709"/>
    </source>
</evidence>
<dbReference type="Pfam" id="PF01365">
    <property type="entry name" value="RYDR_ITPR"/>
    <property type="match status" value="1"/>
</dbReference>
<dbReference type="Gene3D" id="2.80.10.50">
    <property type="match status" value="2"/>
</dbReference>
<dbReference type="InterPro" id="IPR000699">
    <property type="entry name" value="RIH_dom"/>
</dbReference>
<dbReference type="SUPFAM" id="SSF100909">
    <property type="entry name" value="IP3 receptor type 1 binding core, domain 2"/>
    <property type="match status" value="1"/>
</dbReference>
<accession>A0AAE0FXX3</accession>
<dbReference type="InterPro" id="IPR035910">
    <property type="entry name" value="RyR/IP3R_RIH_dom_sf"/>
</dbReference>
<feature type="region of interest" description="Disordered" evidence="1">
    <location>
        <begin position="1113"/>
        <end position="1145"/>
    </location>
</feature>